<evidence type="ECO:0000313" key="3">
    <source>
        <dbReference type="Proteomes" id="UP001500888"/>
    </source>
</evidence>
<proteinExistence type="predicted"/>
<dbReference type="Gene3D" id="3.40.50.150">
    <property type="entry name" value="Vaccinia Virus protein VP39"/>
    <property type="match status" value="1"/>
</dbReference>
<dbReference type="Proteomes" id="UP001500888">
    <property type="component" value="Unassembled WGS sequence"/>
</dbReference>
<dbReference type="SUPFAM" id="SSF53335">
    <property type="entry name" value="S-adenosyl-L-methionine-dependent methyltransferases"/>
    <property type="match status" value="1"/>
</dbReference>
<organism evidence="2 3">
    <name type="scientific">Sphaerisporangium flaviroseum</name>
    <dbReference type="NCBI Taxonomy" id="509199"/>
    <lineage>
        <taxon>Bacteria</taxon>
        <taxon>Bacillati</taxon>
        <taxon>Actinomycetota</taxon>
        <taxon>Actinomycetes</taxon>
        <taxon>Streptosporangiales</taxon>
        <taxon>Streptosporangiaceae</taxon>
        <taxon>Sphaerisporangium</taxon>
    </lineage>
</organism>
<keyword evidence="1" id="KW-1133">Transmembrane helix</keyword>
<dbReference type="EMBL" id="BAAAZR010000001">
    <property type="protein sequence ID" value="GAA3791146.1"/>
    <property type="molecule type" value="Genomic_DNA"/>
</dbReference>
<reference evidence="3" key="1">
    <citation type="journal article" date="2019" name="Int. J. Syst. Evol. Microbiol.">
        <title>The Global Catalogue of Microorganisms (GCM) 10K type strain sequencing project: providing services to taxonomists for standard genome sequencing and annotation.</title>
        <authorList>
            <consortium name="The Broad Institute Genomics Platform"/>
            <consortium name="The Broad Institute Genome Sequencing Center for Infectious Disease"/>
            <person name="Wu L."/>
            <person name="Ma J."/>
        </authorList>
    </citation>
    <scope>NUCLEOTIDE SEQUENCE [LARGE SCALE GENOMIC DNA]</scope>
    <source>
        <strain evidence="3">JCM 16908</strain>
    </source>
</reference>
<keyword evidence="1" id="KW-0472">Membrane</keyword>
<evidence type="ECO:0000256" key="1">
    <source>
        <dbReference type="SAM" id="Phobius"/>
    </source>
</evidence>
<dbReference type="InterPro" id="IPR029063">
    <property type="entry name" value="SAM-dependent_MTases_sf"/>
</dbReference>
<dbReference type="Pfam" id="PF13578">
    <property type="entry name" value="Methyltransf_24"/>
    <property type="match status" value="1"/>
</dbReference>
<accession>A0ABP7HI61</accession>
<evidence type="ECO:0008006" key="4">
    <source>
        <dbReference type="Google" id="ProtNLM"/>
    </source>
</evidence>
<keyword evidence="3" id="KW-1185">Reference proteome</keyword>
<gene>
    <name evidence="2" type="ORF">GCM10022226_07650</name>
</gene>
<name>A0ABP7HI61_9ACTN</name>
<dbReference type="RefSeq" id="WP_344934188.1">
    <property type="nucleotide sequence ID" value="NZ_BAAAZR010000001.1"/>
</dbReference>
<evidence type="ECO:0000313" key="2">
    <source>
        <dbReference type="EMBL" id="GAA3791146.1"/>
    </source>
</evidence>
<keyword evidence="1" id="KW-0812">Transmembrane</keyword>
<feature type="transmembrane region" description="Helical" evidence="1">
    <location>
        <begin position="41"/>
        <end position="58"/>
    </location>
</feature>
<sequence length="410" mass="44330">MRTLPPRLLLVISAAFAGLSVITLVLLSAAGIVEPVPAIQIAVSLVILATAVVIVTSVRRTDGKALRIDARTKRQDAVLIRTEQTLAQVAATLDGLTGRLEEAGRHQARVLLSALGEDRMELTAQADRLAQLTSAVTRIDTTVRQSSADLDDVRKLRHDHEQLTGLTGTAVQAVRDIGERLDTLGGTVRDGQAELAKSVRQNYAQLEALIDIRALLQPRAPLPRLRGWAASPDVLRLLIERIALDRTEIIVECGSGSSSVWLGYALQRFGGGRVVALEHDERFAEASRDLVIAHGLRDVVEIRHAPLAPWATGTPGETIPWYDTSAVEDLTDIGLVFVDGPPGATAPLVRYPAVPVLLPRCAADAWIVLDDTSRPAEREVADRWLREYPELSGTAHPAEKGAMVLKRSLA</sequence>
<protein>
    <recommendedName>
        <fullName evidence="4">Class I SAM-dependent methyltransferase</fullName>
    </recommendedName>
</protein>
<comment type="caution">
    <text evidence="2">The sequence shown here is derived from an EMBL/GenBank/DDBJ whole genome shotgun (WGS) entry which is preliminary data.</text>
</comment>